<dbReference type="Gene3D" id="3.40.605.10">
    <property type="entry name" value="Aldehyde Dehydrogenase, Chain A, domain 1"/>
    <property type="match status" value="1"/>
</dbReference>
<sequence length="496" mass="51262">MGVLDAETWTGKVHLDGAWVTGGGAPLQVREAASGDVIAELGTASVGQVEEAARTAARAQRDWAVLPPAARAAVLRRASDLFSKHADDITPWIVRESGGTWAKAATEVLAAVAECGEASALPTHPHGDTLATNKERWSLSRRLPAGVVSVIAPFNYPLTLAIRSVAPALALGNAVLLKPDPRTSVCGGVVLQRIFEEAGLPAGVLQVLPGGSEIGAAVVNAPEVRIISFTGSTAAGLKVGEAAAQQMKRAHLELGGNNAVMVLPGADVAAAAAAGAFASFLHQGQICQAAGRHLVHESQAEQYISELARIAASLVVGDPYRQEGVQIGPVIDERQLTAIGALVDKAVAAGAEVRAGGRAEGRCYLPTVLTGLDQRMPVWQDEIFGPVAPVLSYRTVDEAVDLVNSSPYGLSVAVLGDVGTAMTVADRIRSGIVHINEQTVGDEAMAPFGGMGASGNGARFGGPEANYEAFTETQWVTVRPTIETYAVPSGRAPLNG</sequence>
<dbReference type="Gene3D" id="3.40.309.10">
    <property type="entry name" value="Aldehyde Dehydrogenase, Chain A, domain 2"/>
    <property type="match status" value="1"/>
</dbReference>
<reference evidence="7" key="1">
    <citation type="submission" date="2021-06" db="EMBL/GenBank/DDBJ databases">
        <title>Novel species in genus Arthrobacter.</title>
        <authorList>
            <person name="Zhang G."/>
        </authorList>
    </citation>
    <scope>NUCLEOTIDE SEQUENCE</scope>
    <source>
        <strain evidence="7">Zg-ZUI122</strain>
    </source>
</reference>
<organism evidence="7 8">
    <name type="scientific">Arthrobacter sunyaminii</name>
    <dbReference type="NCBI Taxonomy" id="2816859"/>
    <lineage>
        <taxon>Bacteria</taxon>
        <taxon>Bacillati</taxon>
        <taxon>Actinomycetota</taxon>
        <taxon>Actinomycetes</taxon>
        <taxon>Micrococcales</taxon>
        <taxon>Micrococcaceae</taxon>
        <taxon>Arthrobacter</taxon>
    </lineage>
</organism>
<evidence type="ECO:0000256" key="4">
    <source>
        <dbReference type="PROSITE-ProRule" id="PRU10007"/>
    </source>
</evidence>
<feature type="domain" description="Aldehyde dehydrogenase" evidence="6">
    <location>
        <begin position="19"/>
        <end position="476"/>
    </location>
</feature>
<dbReference type="InterPro" id="IPR016162">
    <property type="entry name" value="Ald_DH_N"/>
</dbReference>
<dbReference type="SUPFAM" id="SSF53720">
    <property type="entry name" value="ALDH-like"/>
    <property type="match status" value="1"/>
</dbReference>
<dbReference type="GO" id="GO:0016620">
    <property type="term" value="F:oxidoreductase activity, acting on the aldehyde or oxo group of donors, NAD or NADP as acceptor"/>
    <property type="evidence" value="ECO:0007669"/>
    <property type="project" value="InterPro"/>
</dbReference>
<accession>A0A975S8L0</accession>
<name>A0A975S8L0_9MICC</name>
<dbReference type="InterPro" id="IPR016163">
    <property type="entry name" value="Ald_DH_C"/>
</dbReference>
<evidence type="ECO:0000313" key="8">
    <source>
        <dbReference type="Proteomes" id="UP000680588"/>
    </source>
</evidence>
<dbReference type="PANTHER" id="PTHR42986">
    <property type="entry name" value="BENZALDEHYDE DEHYDROGENASE YFMT"/>
    <property type="match status" value="1"/>
</dbReference>
<comment type="similarity">
    <text evidence="1 5">Belongs to the aldehyde dehydrogenase family.</text>
</comment>
<dbReference type="InterPro" id="IPR015590">
    <property type="entry name" value="Aldehyde_DH_dom"/>
</dbReference>
<dbReference type="InterPro" id="IPR016161">
    <property type="entry name" value="Ald_DH/histidinol_DH"/>
</dbReference>
<evidence type="ECO:0000256" key="3">
    <source>
        <dbReference type="ARBA" id="ARBA00023027"/>
    </source>
</evidence>
<keyword evidence="8" id="KW-1185">Reference proteome</keyword>
<feature type="active site" evidence="4">
    <location>
        <position position="253"/>
    </location>
</feature>
<evidence type="ECO:0000256" key="5">
    <source>
        <dbReference type="RuleBase" id="RU003345"/>
    </source>
</evidence>
<proteinExistence type="inferred from homology"/>
<protein>
    <submittedName>
        <fullName evidence="7">Aldehyde dehydrogenase family protein</fullName>
    </submittedName>
</protein>
<keyword evidence="3" id="KW-0520">NAD</keyword>
<dbReference type="Proteomes" id="UP000680588">
    <property type="component" value="Chromosome"/>
</dbReference>
<evidence type="ECO:0000256" key="1">
    <source>
        <dbReference type="ARBA" id="ARBA00009986"/>
    </source>
</evidence>
<dbReference type="PROSITE" id="PS00687">
    <property type="entry name" value="ALDEHYDE_DEHYDR_GLU"/>
    <property type="match status" value="1"/>
</dbReference>
<evidence type="ECO:0000256" key="2">
    <source>
        <dbReference type="ARBA" id="ARBA00023002"/>
    </source>
</evidence>
<evidence type="ECO:0000313" key="7">
    <source>
        <dbReference type="EMBL" id="QWQ37844.1"/>
    </source>
</evidence>
<dbReference type="KEGG" id="asun:KG104_03575"/>
<keyword evidence="2 5" id="KW-0560">Oxidoreductase</keyword>
<dbReference type="EMBL" id="CP076456">
    <property type="protein sequence ID" value="QWQ37844.1"/>
    <property type="molecule type" value="Genomic_DNA"/>
</dbReference>
<dbReference type="PANTHER" id="PTHR42986:SF1">
    <property type="entry name" value="BENZALDEHYDE DEHYDROGENASE YFMT"/>
    <property type="match status" value="1"/>
</dbReference>
<dbReference type="Pfam" id="PF00171">
    <property type="entry name" value="Aldedh"/>
    <property type="match status" value="1"/>
</dbReference>
<gene>
    <name evidence="7" type="ORF">KG104_03575</name>
</gene>
<dbReference type="InterPro" id="IPR029510">
    <property type="entry name" value="Ald_DH_CS_GLU"/>
</dbReference>
<dbReference type="AlphaFoldDB" id="A0A975S8L0"/>
<evidence type="ECO:0000259" key="6">
    <source>
        <dbReference type="Pfam" id="PF00171"/>
    </source>
</evidence>